<reference evidence="1 2" key="1">
    <citation type="submission" date="2014-05" db="EMBL/GenBank/DDBJ databases">
        <title>Novel Listeriaceae from food processing environments.</title>
        <authorList>
            <person name="den Bakker H.C."/>
        </authorList>
    </citation>
    <scope>NUCLEOTIDE SEQUENCE [LARGE SCALE GENOMIC DNA]</scope>
    <source>
        <strain evidence="1 2">FSL A5-0281</strain>
    </source>
</reference>
<protein>
    <recommendedName>
        <fullName evidence="3">Lipoprotein</fullName>
    </recommendedName>
</protein>
<dbReference type="GeneID" id="58718211"/>
<comment type="caution">
    <text evidence="1">The sequence shown here is derived from an EMBL/GenBank/DDBJ whole genome shotgun (WGS) entry which is preliminary data.</text>
</comment>
<dbReference type="AlphaFoldDB" id="A0A099W726"/>
<gene>
    <name evidence="1" type="ORF">EP57_12715</name>
</gene>
<evidence type="ECO:0008006" key="3">
    <source>
        <dbReference type="Google" id="ProtNLM"/>
    </source>
</evidence>
<accession>A0A099W726</accession>
<sequence length="353" mass="40046">MKKAILILTMIVIAIILFLTACSSPKSAFMSSFRDIIKNEQYTAEFKLNPTVISGFSELAMLNPDALKESYLTVKTSRDTPRDLTYNTYGLHIGGAPAMDITAHSYENGNTGKIFVPAADFFQMQAPVRNILDLTTNSVYSSVLASNKNLKEKHFDVLQTLQNATNQVIDQKMVDDQSEQLSAIEKKTAFRLYKELNDLDKTHYQTKDDAITLTLDKQELVHLGDALLDEFQSDEDFLNLYSEVMGLTADGAKKSWSQNLKKTQQWLSDIQQNKAIDLNTKITVHPDADKGMKQLLMTFHYQNKATKQQLDFDFTMELLPVEKIPAAPSNDKIISKREIDKLMTDVIREQRKQ</sequence>
<keyword evidence="2" id="KW-1185">Reference proteome</keyword>
<organism evidence="1 2">
    <name type="scientific">Listeria booriae</name>
    <dbReference type="NCBI Taxonomy" id="1552123"/>
    <lineage>
        <taxon>Bacteria</taxon>
        <taxon>Bacillati</taxon>
        <taxon>Bacillota</taxon>
        <taxon>Bacilli</taxon>
        <taxon>Bacillales</taxon>
        <taxon>Listeriaceae</taxon>
        <taxon>Listeria</taxon>
    </lineage>
</organism>
<dbReference type="eggNOG" id="ENOG5033SQB">
    <property type="taxonomic scope" value="Bacteria"/>
</dbReference>
<proteinExistence type="predicted"/>
<dbReference type="PROSITE" id="PS51257">
    <property type="entry name" value="PROKAR_LIPOPROTEIN"/>
    <property type="match status" value="1"/>
</dbReference>
<dbReference type="RefSeq" id="WP_036087177.1">
    <property type="nucleotide sequence ID" value="NZ_CBCSHQ010000013.1"/>
</dbReference>
<dbReference type="EMBL" id="JNFA01000025">
    <property type="protein sequence ID" value="KGL39915.1"/>
    <property type="molecule type" value="Genomic_DNA"/>
</dbReference>
<evidence type="ECO:0000313" key="1">
    <source>
        <dbReference type="EMBL" id="KGL39915.1"/>
    </source>
</evidence>
<dbReference type="Proteomes" id="UP000029844">
    <property type="component" value="Unassembled WGS sequence"/>
</dbReference>
<evidence type="ECO:0000313" key="2">
    <source>
        <dbReference type="Proteomes" id="UP000029844"/>
    </source>
</evidence>
<name>A0A099W726_9LIST</name>
<dbReference type="OrthoDB" id="2360560at2"/>